<feature type="transmembrane region" description="Helical" evidence="1">
    <location>
        <begin position="44"/>
        <end position="65"/>
    </location>
</feature>
<feature type="transmembrane region" description="Helical" evidence="1">
    <location>
        <begin position="12"/>
        <end position="38"/>
    </location>
</feature>
<keyword evidence="1" id="KW-0812">Transmembrane</keyword>
<sequence length="112" mass="12489">MDRWIHQVDGRGKCYGAFALLGQLAYSYVPFALFAFSAKPQFSSMLHATSIIRFFACSITCWLLAVPHLQRIFRGGLGLLHGGEAIHDNSALSYWTECRGRAAVCHIAIRVE</sequence>
<evidence type="ECO:0000256" key="1">
    <source>
        <dbReference type="SAM" id="Phobius"/>
    </source>
</evidence>
<protein>
    <submittedName>
        <fullName evidence="2">Uncharacterized protein</fullName>
    </submittedName>
</protein>
<keyword evidence="1" id="KW-0472">Membrane</keyword>
<reference evidence="2" key="2">
    <citation type="journal article" date="2015" name="Data Brief">
        <title>Shoot transcriptome of the giant reed, Arundo donax.</title>
        <authorList>
            <person name="Barrero R.A."/>
            <person name="Guerrero F.D."/>
            <person name="Moolhuijzen P."/>
            <person name="Goolsby J.A."/>
            <person name="Tidwell J."/>
            <person name="Bellgard S.E."/>
            <person name="Bellgard M.I."/>
        </authorList>
    </citation>
    <scope>NUCLEOTIDE SEQUENCE</scope>
    <source>
        <tissue evidence="2">Shoot tissue taken approximately 20 cm above the soil surface</tissue>
    </source>
</reference>
<name>A0A0A9DG23_ARUDO</name>
<evidence type="ECO:0000313" key="2">
    <source>
        <dbReference type="EMBL" id="JAD86796.1"/>
    </source>
</evidence>
<organism evidence="2">
    <name type="scientific">Arundo donax</name>
    <name type="common">Giant reed</name>
    <name type="synonym">Donax arundinaceus</name>
    <dbReference type="NCBI Taxonomy" id="35708"/>
    <lineage>
        <taxon>Eukaryota</taxon>
        <taxon>Viridiplantae</taxon>
        <taxon>Streptophyta</taxon>
        <taxon>Embryophyta</taxon>
        <taxon>Tracheophyta</taxon>
        <taxon>Spermatophyta</taxon>
        <taxon>Magnoliopsida</taxon>
        <taxon>Liliopsida</taxon>
        <taxon>Poales</taxon>
        <taxon>Poaceae</taxon>
        <taxon>PACMAD clade</taxon>
        <taxon>Arundinoideae</taxon>
        <taxon>Arundineae</taxon>
        <taxon>Arundo</taxon>
    </lineage>
</organism>
<dbReference type="AlphaFoldDB" id="A0A0A9DG23"/>
<proteinExistence type="predicted"/>
<reference evidence="2" key="1">
    <citation type="submission" date="2014-09" db="EMBL/GenBank/DDBJ databases">
        <authorList>
            <person name="Magalhaes I.L.F."/>
            <person name="Oliveira U."/>
            <person name="Santos F.R."/>
            <person name="Vidigal T.H.D.A."/>
            <person name="Brescovit A.D."/>
            <person name="Santos A.J."/>
        </authorList>
    </citation>
    <scope>NUCLEOTIDE SEQUENCE</scope>
    <source>
        <tissue evidence="2">Shoot tissue taken approximately 20 cm above the soil surface</tissue>
    </source>
</reference>
<accession>A0A0A9DG23</accession>
<dbReference type="EMBL" id="GBRH01211099">
    <property type="protein sequence ID" value="JAD86796.1"/>
    <property type="molecule type" value="Transcribed_RNA"/>
</dbReference>
<keyword evidence="1" id="KW-1133">Transmembrane helix</keyword>